<feature type="domain" description="Response regulatory" evidence="3">
    <location>
        <begin position="3"/>
        <end position="120"/>
    </location>
</feature>
<feature type="domain" description="GGDEF" evidence="4">
    <location>
        <begin position="153"/>
        <end position="282"/>
    </location>
</feature>
<dbReference type="InterPro" id="IPR001789">
    <property type="entry name" value="Sig_transdc_resp-reg_receiver"/>
</dbReference>
<dbReference type="AlphaFoldDB" id="A0A9X4RMC7"/>
<accession>A0A9X4RMC7</accession>
<dbReference type="GO" id="GO:0052621">
    <property type="term" value="F:diguanylate cyclase activity"/>
    <property type="evidence" value="ECO:0007669"/>
    <property type="project" value="UniProtKB-EC"/>
</dbReference>
<dbReference type="Gene3D" id="3.40.50.2300">
    <property type="match status" value="1"/>
</dbReference>
<dbReference type="SUPFAM" id="SSF52172">
    <property type="entry name" value="CheY-like"/>
    <property type="match status" value="1"/>
</dbReference>
<dbReference type="EMBL" id="JAPHEH010000001">
    <property type="protein sequence ID" value="MDG4476240.1"/>
    <property type="molecule type" value="Genomic_DNA"/>
</dbReference>
<dbReference type="InterPro" id="IPR000160">
    <property type="entry name" value="GGDEF_dom"/>
</dbReference>
<evidence type="ECO:0000313" key="5">
    <source>
        <dbReference type="EMBL" id="MDG4476240.1"/>
    </source>
</evidence>
<keyword evidence="5" id="KW-0808">Transferase</keyword>
<keyword evidence="5" id="KW-0548">Nucleotidyltransferase</keyword>
<dbReference type="NCBIfam" id="TIGR00254">
    <property type="entry name" value="GGDEF"/>
    <property type="match status" value="1"/>
</dbReference>
<dbReference type="CDD" id="cd01949">
    <property type="entry name" value="GGDEF"/>
    <property type="match status" value="1"/>
</dbReference>
<protein>
    <recommendedName>
        <fullName evidence="1">diguanylate cyclase</fullName>
        <ecNumber evidence="1">2.7.7.65</ecNumber>
    </recommendedName>
</protein>
<dbReference type="EC" id="2.7.7.65" evidence="1"/>
<keyword evidence="6" id="KW-1185">Reference proteome</keyword>
<organism evidence="5 6">
    <name type="scientific">Thiovibrio frasassiensis</name>
    <dbReference type="NCBI Taxonomy" id="2984131"/>
    <lineage>
        <taxon>Bacteria</taxon>
        <taxon>Pseudomonadati</taxon>
        <taxon>Thermodesulfobacteriota</taxon>
        <taxon>Desulfobulbia</taxon>
        <taxon>Desulfobulbales</taxon>
        <taxon>Thiovibrionaceae</taxon>
        <taxon>Thiovibrio</taxon>
    </lineage>
</organism>
<evidence type="ECO:0000313" key="6">
    <source>
        <dbReference type="Proteomes" id="UP001154240"/>
    </source>
</evidence>
<name>A0A9X4RMC7_9BACT</name>
<dbReference type="GO" id="GO:0005886">
    <property type="term" value="C:plasma membrane"/>
    <property type="evidence" value="ECO:0007669"/>
    <property type="project" value="TreeGrafter"/>
</dbReference>
<dbReference type="InterPro" id="IPR050469">
    <property type="entry name" value="Diguanylate_Cyclase"/>
</dbReference>
<dbReference type="Pfam" id="PF00990">
    <property type="entry name" value="GGDEF"/>
    <property type="match status" value="1"/>
</dbReference>
<dbReference type="InterPro" id="IPR029787">
    <property type="entry name" value="Nucleotide_cyclase"/>
</dbReference>
<evidence type="ECO:0000256" key="2">
    <source>
        <dbReference type="PROSITE-ProRule" id="PRU00169"/>
    </source>
</evidence>
<dbReference type="PANTHER" id="PTHR45138:SF25">
    <property type="entry name" value="GGDEF DOMAIN PROTEIN"/>
    <property type="match status" value="1"/>
</dbReference>
<dbReference type="Proteomes" id="UP001154240">
    <property type="component" value="Unassembled WGS sequence"/>
</dbReference>
<dbReference type="SUPFAM" id="SSF55073">
    <property type="entry name" value="Nucleotide cyclase"/>
    <property type="match status" value="1"/>
</dbReference>
<comment type="caution">
    <text evidence="2">Lacks conserved residue(s) required for the propagation of feature annotation.</text>
</comment>
<dbReference type="PROSITE" id="PS50110">
    <property type="entry name" value="RESPONSE_REGULATORY"/>
    <property type="match status" value="1"/>
</dbReference>
<dbReference type="RefSeq" id="WP_307633210.1">
    <property type="nucleotide sequence ID" value="NZ_JAPHEH010000001.1"/>
</dbReference>
<evidence type="ECO:0000256" key="1">
    <source>
        <dbReference type="ARBA" id="ARBA00012528"/>
    </source>
</evidence>
<evidence type="ECO:0000259" key="4">
    <source>
        <dbReference type="PROSITE" id="PS50887"/>
    </source>
</evidence>
<proteinExistence type="predicted"/>
<dbReference type="GO" id="GO:1902201">
    <property type="term" value="P:negative regulation of bacterial-type flagellum-dependent cell motility"/>
    <property type="evidence" value="ECO:0007669"/>
    <property type="project" value="TreeGrafter"/>
</dbReference>
<dbReference type="PROSITE" id="PS50887">
    <property type="entry name" value="GGDEF"/>
    <property type="match status" value="1"/>
</dbReference>
<dbReference type="SMART" id="SM00267">
    <property type="entry name" value="GGDEF"/>
    <property type="match status" value="1"/>
</dbReference>
<reference evidence="5" key="2">
    <citation type="submission" date="2022-10" db="EMBL/GenBank/DDBJ databases">
        <authorList>
            <person name="Aronson H.S."/>
        </authorList>
    </citation>
    <scope>NUCLEOTIDE SEQUENCE</scope>
    <source>
        <strain evidence="5">RS19-109</strain>
    </source>
</reference>
<evidence type="ECO:0000259" key="3">
    <source>
        <dbReference type="PROSITE" id="PS50110"/>
    </source>
</evidence>
<dbReference type="GO" id="GO:0000160">
    <property type="term" value="P:phosphorelay signal transduction system"/>
    <property type="evidence" value="ECO:0007669"/>
    <property type="project" value="InterPro"/>
</dbReference>
<dbReference type="Gene3D" id="3.30.70.270">
    <property type="match status" value="1"/>
</dbReference>
<dbReference type="PANTHER" id="PTHR45138">
    <property type="entry name" value="REGULATORY COMPONENTS OF SENSORY TRANSDUCTION SYSTEM"/>
    <property type="match status" value="1"/>
</dbReference>
<dbReference type="GO" id="GO:0043709">
    <property type="term" value="P:cell adhesion involved in single-species biofilm formation"/>
    <property type="evidence" value="ECO:0007669"/>
    <property type="project" value="TreeGrafter"/>
</dbReference>
<dbReference type="InterPro" id="IPR011006">
    <property type="entry name" value="CheY-like_superfamily"/>
</dbReference>
<comment type="caution">
    <text evidence="5">The sequence shown here is derived from an EMBL/GenBank/DDBJ whole genome shotgun (WGS) entry which is preliminary data.</text>
</comment>
<reference evidence="5" key="1">
    <citation type="journal article" date="2022" name="bioRxiv">
        <title>Thiovibrio frasassiensisgen. nov., sp. nov., an autotrophic, elemental sulfur disproportionating bacterium isolated from sulfidic karst sediment, and proposal of Thiovibrionaceae fam. nov.</title>
        <authorList>
            <person name="Aronson H."/>
            <person name="Thomas C."/>
            <person name="Bhattacharyya M."/>
            <person name="Eckstein S."/>
            <person name="Jensen S."/>
            <person name="Barco R."/>
            <person name="Macalady J."/>
            <person name="Amend J."/>
        </authorList>
    </citation>
    <scope>NUCLEOTIDE SEQUENCE</scope>
    <source>
        <strain evidence="5">RS19-109</strain>
    </source>
</reference>
<sequence length="309" mass="34552">MSRILIAGSESLIMPECRLLLDAKGFTLKHCSNLHDALALVLEDPPDLLITEKGFSGKNGDVELIRAVKACLQKANIPIFLVVDEDQLQVELDWDNYPVDDIITRPFTPEVLLTRIRLAESRMIRAFDNNPLSRLPGNTSIIRAIQRVLGEPDGYAVCYVDIDNFKPYNDRYGFSRGDEVILMVARVMVNVVDELARKGSFVGHIGGDDFVFIVREEMVEPVCKKILANFDLVRNMFLSAEDIAVGEFVGRDRQDRETRFGLLSLSIAAVTTGGGKFTHYGEVSSVASQLKHCVKKLDGSNYLIDRRDT</sequence>
<dbReference type="InterPro" id="IPR043128">
    <property type="entry name" value="Rev_trsase/Diguanyl_cyclase"/>
</dbReference>
<gene>
    <name evidence="5" type="ORF">OLX77_08740</name>
</gene>